<evidence type="ECO:0000256" key="1">
    <source>
        <dbReference type="SAM" id="MobiDB-lite"/>
    </source>
</evidence>
<feature type="transmembrane region" description="Helical" evidence="2">
    <location>
        <begin position="205"/>
        <end position="222"/>
    </location>
</feature>
<feature type="transmembrane region" description="Helical" evidence="2">
    <location>
        <begin position="264"/>
        <end position="282"/>
    </location>
</feature>
<proteinExistence type="predicted"/>
<feature type="transmembrane region" description="Helical" evidence="2">
    <location>
        <begin position="228"/>
        <end position="249"/>
    </location>
</feature>
<feature type="transmembrane region" description="Helical" evidence="2">
    <location>
        <begin position="112"/>
        <end position="132"/>
    </location>
</feature>
<keyword evidence="2" id="KW-1133">Transmembrane helix</keyword>
<evidence type="ECO:0000313" key="4">
    <source>
        <dbReference type="Proteomes" id="UP000316726"/>
    </source>
</evidence>
<keyword evidence="4" id="KW-1185">Reference proteome</keyword>
<dbReference type="Proteomes" id="UP000316726">
    <property type="component" value="Chromosome 6"/>
</dbReference>
<keyword evidence="2" id="KW-0812">Transmembrane</keyword>
<protein>
    <recommendedName>
        <fullName evidence="5">TLC domain-containing protein</fullName>
    </recommendedName>
</protein>
<accession>A0A5B8MLN6</accession>
<evidence type="ECO:0000256" key="2">
    <source>
        <dbReference type="SAM" id="Phobius"/>
    </source>
</evidence>
<dbReference type="EMBL" id="CP031039">
    <property type="protein sequence ID" value="QDZ21548.1"/>
    <property type="molecule type" value="Genomic_DNA"/>
</dbReference>
<dbReference type="AlphaFoldDB" id="A0A5B8MLN6"/>
<evidence type="ECO:0000313" key="3">
    <source>
        <dbReference type="EMBL" id="QDZ21548.1"/>
    </source>
</evidence>
<dbReference type="OrthoDB" id="10674464at2759"/>
<gene>
    <name evidence="3" type="ORF">A3770_06p40660</name>
</gene>
<name>A0A5B8MLN6_9CHLO</name>
<evidence type="ECO:0008006" key="5">
    <source>
        <dbReference type="Google" id="ProtNLM"/>
    </source>
</evidence>
<feature type="compositionally biased region" description="Basic and acidic residues" evidence="1">
    <location>
        <begin position="72"/>
        <end position="81"/>
    </location>
</feature>
<reference evidence="3 4" key="1">
    <citation type="submission" date="2018-07" db="EMBL/GenBank/DDBJ databases">
        <title>The complete nuclear genome of the prasinophyte Chloropicon primus (CCMP1205).</title>
        <authorList>
            <person name="Pombert J.-F."/>
            <person name="Otis C."/>
            <person name="Turmel M."/>
            <person name="Lemieux C."/>
        </authorList>
    </citation>
    <scope>NUCLEOTIDE SEQUENCE [LARGE SCALE GENOMIC DNA]</scope>
    <source>
        <strain evidence="3 4">CCMP1205</strain>
    </source>
</reference>
<keyword evidence="2" id="KW-0472">Membrane</keyword>
<sequence>MTLVSPCALGSRGLAGRRLDSSRATTTTTTTTRRRPASCSAWRAWSVSGRRRGEASSGGGEGRSRGLPGGRQIERDLETDRTGGGGGKLPPPRSLRVSFSGDDGDPQDHIPFGYGSFLALVLLVAKCLVCYCTEDVETAFMSIDLGFLTFLGWLCLFAFRAPSMAALHPFLIELGSAVIMEEMVFSMLLVNKIKPDLDYKVTKDFLVHHVSSAIMGWLALYFCTRALGTGFVAVGVIGTEVTTFLPVAFRESVRSKKISSDKRISAFLGVVFPAAFCWRTYWSSKMWLRLLKVGRSYLATSPVLANQVLWRIGELSVATVVGCNWVWTHRILKGSMKVAMRRSRGQKSDDQYFQKEIE</sequence>
<organism evidence="3 4">
    <name type="scientific">Chloropicon primus</name>
    <dbReference type="NCBI Taxonomy" id="1764295"/>
    <lineage>
        <taxon>Eukaryota</taxon>
        <taxon>Viridiplantae</taxon>
        <taxon>Chlorophyta</taxon>
        <taxon>Chloropicophyceae</taxon>
        <taxon>Chloropicales</taxon>
        <taxon>Chloropicaceae</taxon>
        <taxon>Chloropicon</taxon>
    </lineage>
</organism>
<feature type="region of interest" description="Disordered" evidence="1">
    <location>
        <begin position="1"/>
        <end position="100"/>
    </location>
</feature>
<feature type="transmembrane region" description="Helical" evidence="2">
    <location>
        <begin position="139"/>
        <end position="159"/>
    </location>
</feature>